<reference evidence="2 3" key="1">
    <citation type="submission" date="2017-08" db="EMBL/GenBank/DDBJ databases">
        <title>Halovibrio sewagensis sp. nov., isolated from wastewater of high salinity.</title>
        <authorList>
            <person name="Dong X."/>
            <person name="Zhang G."/>
        </authorList>
    </citation>
    <scope>NUCLEOTIDE SEQUENCE [LARGE SCALE GENOMIC DNA]</scope>
    <source>
        <strain evidence="2 3">YL5-2</strain>
    </source>
</reference>
<dbReference type="CDD" id="cd02440">
    <property type="entry name" value="AdoMet_MTases"/>
    <property type="match status" value="1"/>
</dbReference>
<keyword evidence="3" id="KW-1185">Reference proteome</keyword>
<accession>A0A2A2F391</accession>
<evidence type="ECO:0000259" key="1">
    <source>
        <dbReference type="Pfam" id="PF08241"/>
    </source>
</evidence>
<dbReference type="SUPFAM" id="SSF53335">
    <property type="entry name" value="S-adenosyl-L-methionine-dependent methyltransferases"/>
    <property type="match status" value="1"/>
</dbReference>
<dbReference type="AlphaFoldDB" id="A0A2A2F391"/>
<sequence length="208" mass="23599">MDNDSIKGAYKRYAPVYDWVFGLVFRNGRHVAMDSLQFESGDHVLELGVGTGLSLPEYPDDVDIHVTGVDISQDMLDKAEKRIQKHGLTNCELYNMDAEALDFPDNSFDKIMVLYVLSVVPDPYKVMSEVRRVAKPGADVIFVNHFAKENPLVRRFESALSRWAAPLGFDPDFPMEPVLENVGLNVERIESVNLFGYWTMLHGRCPEE</sequence>
<dbReference type="EMBL" id="NSKD01000005">
    <property type="protein sequence ID" value="PAU79916.1"/>
    <property type="molecule type" value="Genomic_DNA"/>
</dbReference>
<evidence type="ECO:0000313" key="2">
    <source>
        <dbReference type="EMBL" id="PAU79916.1"/>
    </source>
</evidence>
<comment type="caution">
    <text evidence="2">The sequence shown here is derived from an EMBL/GenBank/DDBJ whole genome shotgun (WGS) entry which is preliminary data.</text>
</comment>
<dbReference type="PANTHER" id="PTHR45036:SF1">
    <property type="entry name" value="METHYLTRANSFERASE LIKE 7A"/>
    <property type="match status" value="1"/>
</dbReference>
<dbReference type="GO" id="GO:0008757">
    <property type="term" value="F:S-adenosylmethionine-dependent methyltransferase activity"/>
    <property type="evidence" value="ECO:0007669"/>
    <property type="project" value="InterPro"/>
</dbReference>
<dbReference type="RefSeq" id="WP_095617985.1">
    <property type="nucleotide sequence ID" value="NZ_NSKD01000005.1"/>
</dbReference>
<evidence type="ECO:0000313" key="3">
    <source>
        <dbReference type="Proteomes" id="UP000218896"/>
    </source>
</evidence>
<dbReference type="Gene3D" id="3.40.50.150">
    <property type="entry name" value="Vaccinia Virus protein VP39"/>
    <property type="match status" value="1"/>
</dbReference>
<organism evidence="2 3">
    <name type="scientific">Halovibrio salipaludis</name>
    <dbReference type="NCBI Taxonomy" id="2032626"/>
    <lineage>
        <taxon>Bacteria</taxon>
        <taxon>Pseudomonadati</taxon>
        <taxon>Pseudomonadota</taxon>
        <taxon>Gammaproteobacteria</taxon>
        <taxon>Oceanospirillales</taxon>
        <taxon>Halomonadaceae</taxon>
        <taxon>Halovibrio</taxon>
    </lineage>
</organism>
<feature type="domain" description="Methyltransferase type 11" evidence="1">
    <location>
        <begin position="45"/>
        <end position="142"/>
    </location>
</feature>
<dbReference type="OrthoDB" id="323463at2"/>
<dbReference type="InterPro" id="IPR052356">
    <property type="entry name" value="Thiol_S-MT"/>
</dbReference>
<dbReference type="InterPro" id="IPR029063">
    <property type="entry name" value="SAM-dependent_MTases_sf"/>
</dbReference>
<protein>
    <submittedName>
        <fullName evidence="2">SAM-dependent methyltransferase</fullName>
    </submittedName>
</protein>
<dbReference type="Pfam" id="PF08241">
    <property type="entry name" value="Methyltransf_11"/>
    <property type="match status" value="1"/>
</dbReference>
<name>A0A2A2F391_9GAMM</name>
<keyword evidence="2" id="KW-0808">Transferase</keyword>
<dbReference type="GO" id="GO:0032259">
    <property type="term" value="P:methylation"/>
    <property type="evidence" value="ECO:0007669"/>
    <property type="project" value="UniProtKB-KW"/>
</dbReference>
<gene>
    <name evidence="2" type="ORF">CK501_12010</name>
</gene>
<dbReference type="PANTHER" id="PTHR45036">
    <property type="entry name" value="METHYLTRANSFERASE LIKE 7B"/>
    <property type="match status" value="1"/>
</dbReference>
<keyword evidence="2" id="KW-0489">Methyltransferase</keyword>
<dbReference type="Proteomes" id="UP000218896">
    <property type="component" value="Unassembled WGS sequence"/>
</dbReference>
<proteinExistence type="predicted"/>
<dbReference type="InterPro" id="IPR013216">
    <property type="entry name" value="Methyltransf_11"/>
</dbReference>